<keyword evidence="8 13" id="KW-0406">Ion transport</keyword>
<dbReference type="InterPro" id="IPR001873">
    <property type="entry name" value="ENaC"/>
</dbReference>
<organism evidence="15 16">
    <name type="scientific">Trichostrongylus colubriformis</name>
    <name type="common">Black scour worm</name>
    <dbReference type="NCBI Taxonomy" id="6319"/>
    <lineage>
        <taxon>Eukaryota</taxon>
        <taxon>Metazoa</taxon>
        <taxon>Ecdysozoa</taxon>
        <taxon>Nematoda</taxon>
        <taxon>Chromadorea</taxon>
        <taxon>Rhabditida</taxon>
        <taxon>Rhabditina</taxon>
        <taxon>Rhabditomorpha</taxon>
        <taxon>Strongyloidea</taxon>
        <taxon>Trichostrongylidae</taxon>
        <taxon>Trichostrongylus</taxon>
    </lineage>
</organism>
<evidence type="ECO:0000256" key="14">
    <source>
        <dbReference type="SAM" id="Phobius"/>
    </source>
</evidence>
<dbReference type="AlphaFoldDB" id="A0AAN8FWN3"/>
<protein>
    <recommendedName>
        <fullName evidence="17">Sodium channel protein Nach</fullName>
    </recommendedName>
</protein>
<dbReference type="PANTHER" id="PTHR11690:SF232">
    <property type="entry name" value="ACID-SENSING ION CHANNEL 1-LIKE"/>
    <property type="match status" value="1"/>
</dbReference>
<keyword evidence="12 13" id="KW-0407">Ion channel</keyword>
<dbReference type="GO" id="GO:0015280">
    <property type="term" value="F:ligand-gated sodium channel activity"/>
    <property type="evidence" value="ECO:0007669"/>
    <property type="project" value="TreeGrafter"/>
</dbReference>
<dbReference type="EMBL" id="WIXE01009256">
    <property type="protein sequence ID" value="KAK5978580.1"/>
    <property type="molecule type" value="Genomic_DNA"/>
</dbReference>
<keyword evidence="11 13" id="KW-0739">Sodium transport</keyword>
<evidence type="ECO:0000256" key="4">
    <source>
        <dbReference type="ARBA" id="ARBA00022461"/>
    </source>
</evidence>
<gene>
    <name evidence="15" type="ORF">GCK32_004971</name>
</gene>
<keyword evidence="9 14" id="KW-0472">Membrane</keyword>
<keyword evidence="6 14" id="KW-1133">Transmembrane helix</keyword>
<dbReference type="Gene3D" id="1.10.287.770">
    <property type="entry name" value="YojJ-like"/>
    <property type="match status" value="1"/>
</dbReference>
<evidence type="ECO:0008006" key="17">
    <source>
        <dbReference type="Google" id="ProtNLM"/>
    </source>
</evidence>
<evidence type="ECO:0000256" key="12">
    <source>
        <dbReference type="ARBA" id="ARBA00023303"/>
    </source>
</evidence>
<proteinExistence type="inferred from homology"/>
<evidence type="ECO:0000256" key="7">
    <source>
        <dbReference type="ARBA" id="ARBA00023053"/>
    </source>
</evidence>
<evidence type="ECO:0000256" key="11">
    <source>
        <dbReference type="ARBA" id="ARBA00023201"/>
    </source>
</evidence>
<name>A0AAN8FWN3_TRICO</name>
<evidence type="ECO:0000256" key="8">
    <source>
        <dbReference type="ARBA" id="ARBA00023065"/>
    </source>
</evidence>
<keyword evidence="5 13" id="KW-0812">Transmembrane</keyword>
<dbReference type="GO" id="GO:0005886">
    <property type="term" value="C:plasma membrane"/>
    <property type="evidence" value="ECO:0007669"/>
    <property type="project" value="TreeGrafter"/>
</dbReference>
<dbReference type="PANTHER" id="PTHR11690">
    <property type="entry name" value="AMILORIDE-SENSITIVE SODIUM CHANNEL-RELATED"/>
    <property type="match status" value="1"/>
</dbReference>
<comment type="similarity">
    <text evidence="2 13">Belongs to the amiloride-sensitive sodium channel (TC 1.A.6) family.</text>
</comment>
<keyword evidence="16" id="KW-1185">Reference proteome</keyword>
<dbReference type="Proteomes" id="UP001331761">
    <property type="component" value="Unassembled WGS sequence"/>
</dbReference>
<sequence>MEMFDFVFNQNGYTCEEMFQSCYAGSQTLDCCKVFVPTYVMMRGRCFRLVDDYYQNDVDETDKLALYLRKLHGTLLGNTTRPQLITYISDSYPEVGIYPRVYLSLHDWNRLRFVKRKVSMFPDRNSCSTAALNQGKSTCFVYNWMKRVVVQPLNCTLPFYKELSPYMADVPVCEPLPVVDNYKSIISTNFDNYGCLPACEREENHWQIMNTIDTSPSPDYGFRLEASFNELQYEYYSEIRLTSLPRFISELGGQSGLFVGCSIMTFVQVALGITLCIYKLLRKAYRRHIALPLSLRQ</sequence>
<evidence type="ECO:0000256" key="3">
    <source>
        <dbReference type="ARBA" id="ARBA00022448"/>
    </source>
</evidence>
<evidence type="ECO:0000256" key="5">
    <source>
        <dbReference type="ARBA" id="ARBA00022692"/>
    </source>
</evidence>
<keyword evidence="10" id="KW-0325">Glycoprotein</keyword>
<reference evidence="15 16" key="1">
    <citation type="submission" date="2019-10" db="EMBL/GenBank/DDBJ databases">
        <title>Assembly and Annotation for the nematode Trichostrongylus colubriformis.</title>
        <authorList>
            <person name="Martin J."/>
        </authorList>
    </citation>
    <scope>NUCLEOTIDE SEQUENCE [LARGE SCALE GENOMIC DNA]</scope>
    <source>
        <strain evidence="15">G859</strain>
        <tissue evidence="15">Whole worm</tissue>
    </source>
</reference>
<evidence type="ECO:0000256" key="13">
    <source>
        <dbReference type="RuleBase" id="RU000679"/>
    </source>
</evidence>
<keyword evidence="3 13" id="KW-0813">Transport</keyword>
<evidence type="ECO:0000313" key="15">
    <source>
        <dbReference type="EMBL" id="KAK5978580.1"/>
    </source>
</evidence>
<evidence type="ECO:0000256" key="9">
    <source>
        <dbReference type="ARBA" id="ARBA00023136"/>
    </source>
</evidence>
<evidence type="ECO:0000256" key="10">
    <source>
        <dbReference type="ARBA" id="ARBA00023180"/>
    </source>
</evidence>
<dbReference type="Pfam" id="PF00858">
    <property type="entry name" value="ASC"/>
    <property type="match status" value="1"/>
</dbReference>
<evidence type="ECO:0000313" key="16">
    <source>
        <dbReference type="Proteomes" id="UP001331761"/>
    </source>
</evidence>
<comment type="caution">
    <text evidence="15">The sequence shown here is derived from an EMBL/GenBank/DDBJ whole genome shotgun (WGS) entry which is preliminary data.</text>
</comment>
<evidence type="ECO:0000256" key="6">
    <source>
        <dbReference type="ARBA" id="ARBA00022989"/>
    </source>
</evidence>
<accession>A0AAN8FWN3</accession>
<comment type="subcellular location">
    <subcellularLocation>
        <location evidence="1">Membrane</location>
        <topology evidence="1">Multi-pass membrane protein</topology>
    </subcellularLocation>
</comment>
<evidence type="ECO:0000256" key="1">
    <source>
        <dbReference type="ARBA" id="ARBA00004141"/>
    </source>
</evidence>
<evidence type="ECO:0000256" key="2">
    <source>
        <dbReference type="ARBA" id="ARBA00007193"/>
    </source>
</evidence>
<keyword evidence="7" id="KW-0915">Sodium</keyword>
<keyword evidence="4 13" id="KW-0894">Sodium channel</keyword>
<feature type="transmembrane region" description="Helical" evidence="14">
    <location>
        <begin position="256"/>
        <end position="278"/>
    </location>
</feature>